<protein>
    <submittedName>
        <fullName evidence="1">Uncharacterized protein</fullName>
    </submittedName>
</protein>
<dbReference type="EMBL" id="JBHSEH010000018">
    <property type="protein sequence ID" value="MFC4427166.1"/>
    <property type="molecule type" value="Genomic_DNA"/>
</dbReference>
<organism evidence="1 2">
    <name type="scientific">Deinococcus navajonensis</name>
    <dbReference type="NCBI Taxonomy" id="309884"/>
    <lineage>
        <taxon>Bacteria</taxon>
        <taxon>Thermotogati</taxon>
        <taxon>Deinococcota</taxon>
        <taxon>Deinococci</taxon>
        <taxon>Deinococcales</taxon>
        <taxon>Deinococcaceae</taxon>
        <taxon>Deinococcus</taxon>
    </lineage>
</organism>
<accession>A0ABV8XQK1</accession>
<keyword evidence="2" id="KW-1185">Reference proteome</keyword>
<evidence type="ECO:0000313" key="2">
    <source>
        <dbReference type="Proteomes" id="UP001595998"/>
    </source>
</evidence>
<dbReference type="RefSeq" id="WP_380040382.1">
    <property type="nucleotide sequence ID" value="NZ_JBHSEH010000018.1"/>
</dbReference>
<name>A0ABV8XQK1_9DEIO</name>
<gene>
    <name evidence="1" type="ORF">ACFOZ9_13195</name>
</gene>
<proteinExistence type="predicted"/>
<dbReference type="Proteomes" id="UP001595998">
    <property type="component" value="Unassembled WGS sequence"/>
</dbReference>
<reference evidence="2" key="1">
    <citation type="journal article" date="2019" name="Int. J. Syst. Evol. Microbiol.">
        <title>The Global Catalogue of Microorganisms (GCM) 10K type strain sequencing project: providing services to taxonomists for standard genome sequencing and annotation.</title>
        <authorList>
            <consortium name="The Broad Institute Genomics Platform"/>
            <consortium name="The Broad Institute Genome Sequencing Center for Infectious Disease"/>
            <person name="Wu L."/>
            <person name="Ma J."/>
        </authorList>
    </citation>
    <scope>NUCLEOTIDE SEQUENCE [LARGE SCALE GENOMIC DNA]</scope>
    <source>
        <strain evidence="2">CCUG 56029</strain>
    </source>
</reference>
<comment type="caution">
    <text evidence="1">The sequence shown here is derived from an EMBL/GenBank/DDBJ whole genome shotgun (WGS) entry which is preliminary data.</text>
</comment>
<evidence type="ECO:0000313" key="1">
    <source>
        <dbReference type="EMBL" id="MFC4427166.1"/>
    </source>
</evidence>
<sequence>MQNTDMQTLLQQNGIRDVDLTRSPEGVIEKLSVCFGPHYFMQLQNIGGTVEFTLGVTHHGMTFDASEVGGELEQAMNAMSRAGRAENLP</sequence>